<accession>A0AA41G003</accession>
<sequence>MTLTFEPLDDQDGIQVIDEIERQRYRLYTPGPLDCEPASTDPFLFPVSDAVSIRTTELVLPTVVMVYVRDADGSMVGEVQQFESESFEEDAYILDPCTQIKTYVHLDAAFEVSVDLNETRIEFESPTEVLLGARSQHDRPAATVTTTDDPVDMMAAVETFGSALKAHDPERSYPTLRGHPPAIELGDRLDIPSQLDVPDTGVRLELPPDLASVFVAAPLSYYLGASLVPASEPRLVTDTGFSYSLDTARGFETEVGRTLKRLFFLDCVTRTEGFHQISLHERHAIEPYVDLDFAALYEASLSEQVAAYLDVPYDVLEEHIPEWRLTAHVDPVAANAEQLPYVVDDLALVRTHEQPTMNEASIPAEAQAEFTRNDVITRSAGAGTVTRAATADTVPPRDDYVQPQSTDTLEQAWIGDSIPIGASKLTVEAFQHRLDRERNAGDISITVVQNDTRMEAERHLVDEVYGSREDLPFDVTVEQDLTRAELERVLTSDTEFFHYIGHTDYEGFTCTDGKLDATELDSVGVDTFLLNACNSYNQGLALVENGAIGGIVTLNEVLNDGAVRIGETVARLMNCGFPLRAALTIARDESILGGQYIVVGDGGITVTQVQSGTPNLLEISEAEDGFSVTMYTYPTDVKGLGTIIMPFIESCESHFLTSGRLGTFRATHDEISEFLKLQEVPVRIDGDLHWSTSVDLRTVF</sequence>
<protein>
    <recommendedName>
        <fullName evidence="3">CHAT domain-containing protein</fullName>
    </recommendedName>
</protein>
<reference evidence="1" key="1">
    <citation type="submission" date="2021-06" db="EMBL/GenBank/DDBJ databases">
        <title>New haloarchaea isolates fom saline soil.</title>
        <authorList>
            <person name="Duran-Viseras A."/>
            <person name="Sanchez-Porro C.S."/>
            <person name="Ventosa A."/>
        </authorList>
    </citation>
    <scope>NUCLEOTIDE SEQUENCE</scope>
    <source>
        <strain evidence="1">JCM 18369</strain>
    </source>
</reference>
<proteinExistence type="predicted"/>
<dbReference type="EMBL" id="JAHQXE010000001">
    <property type="protein sequence ID" value="MBV0900813.1"/>
    <property type="molecule type" value="Genomic_DNA"/>
</dbReference>
<evidence type="ECO:0000313" key="2">
    <source>
        <dbReference type="Proteomes" id="UP001166304"/>
    </source>
</evidence>
<evidence type="ECO:0000313" key="1">
    <source>
        <dbReference type="EMBL" id="MBV0900813.1"/>
    </source>
</evidence>
<dbReference type="AlphaFoldDB" id="A0AA41G003"/>
<name>A0AA41G003_9EURY</name>
<dbReference type="Proteomes" id="UP001166304">
    <property type="component" value="Unassembled WGS sequence"/>
</dbReference>
<dbReference type="RefSeq" id="WP_162411910.1">
    <property type="nucleotide sequence ID" value="NZ_JAHQXE010000001.1"/>
</dbReference>
<keyword evidence="2" id="KW-1185">Reference proteome</keyword>
<comment type="caution">
    <text evidence="1">The sequence shown here is derived from an EMBL/GenBank/DDBJ whole genome shotgun (WGS) entry which is preliminary data.</text>
</comment>
<gene>
    <name evidence="1" type="ORF">KTS37_03340</name>
</gene>
<evidence type="ECO:0008006" key="3">
    <source>
        <dbReference type="Google" id="ProtNLM"/>
    </source>
</evidence>
<organism evidence="1 2">
    <name type="scientific">Haloarcula salina</name>
    <dbReference type="NCBI Taxonomy" id="1429914"/>
    <lineage>
        <taxon>Archaea</taxon>
        <taxon>Methanobacteriati</taxon>
        <taxon>Methanobacteriota</taxon>
        <taxon>Stenosarchaea group</taxon>
        <taxon>Halobacteria</taxon>
        <taxon>Halobacteriales</taxon>
        <taxon>Haloarculaceae</taxon>
        <taxon>Haloarcula</taxon>
    </lineage>
</organism>